<evidence type="ECO:0000313" key="4">
    <source>
        <dbReference type="Proteomes" id="UP000779507"/>
    </source>
</evidence>
<name>A0ABX2FS24_9BACT</name>
<feature type="signal peptide" evidence="1">
    <location>
        <begin position="1"/>
        <end position="21"/>
    </location>
</feature>
<organism evidence="3 4">
    <name type="scientific">Hymenobacter caeli</name>
    <dbReference type="NCBI Taxonomy" id="2735894"/>
    <lineage>
        <taxon>Bacteria</taxon>
        <taxon>Pseudomonadati</taxon>
        <taxon>Bacteroidota</taxon>
        <taxon>Cytophagia</taxon>
        <taxon>Cytophagales</taxon>
        <taxon>Hymenobacteraceae</taxon>
        <taxon>Hymenobacter</taxon>
    </lineage>
</organism>
<keyword evidence="4" id="KW-1185">Reference proteome</keyword>
<dbReference type="PANTHER" id="PTHR34406">
    <property type="entry name" value="PROTEIN YCEI"/>
    <property type="match status" value="1"/>
</dbReference>
<accession>A0ABX2FS24</accession>
<dbReference type="EMBL" id="JABSNP010000013">
    <property type="protein sequence ID" value="NRT19988.1"/>
    <property type="molecule type" value="Genomic_DNA"/>
</dbReference>
<dbReference type="PANTHER" id="PTHR34406:SF1">
    <property type="entry name" value="PROTEIN YCEI"/>
    <property type="match status" value="1"/>
</dbReference>
<reference evidence="3 4" key="1">
    <citation type="submission" date="2020-05" db="EMBL/GenBank/DDBJ databases">
        <title>Genomic Encyclopedia of Type Strains, Phase IV (KMG-V): Genome sequencing to study the core and pangenomes of soil and plant-associated prokaryotes.</title>
        <authorList>
            <person name="Whitman W."/>
        </authorList>
    </citation>
    <scope>NUCLEOTIDE SEQUENCE [LARGE SCALE GENOMIC DNA]</scope>
    <source>
        <strain evidence="3 4">9A</strain>
    </source>
</reference>
<keyword evidence="1" id="KW-0732">Signal</keyword>
<gene>
    <name evidence="3" type="ORF">HNP98_002826</name>
</gene>
<dbReference type="SMART" id="SM00867">
    <property type="entry name" value="YceI"/>
    <property type="match status" value="1"/>
</dbReference>
<dbReference type="Gene3D" id="2.40.128.110">
    <property type="entry name" value="Lipid/polyisoprenoid-binding, YceI-like"/>
    <property type="match status" value="1"/>
</dbReference>
<feature type="domain" description="Lipid/polyisoprenoid-binding YceI-like" evidence="2">
    <location>
        <begin position="24"/>
        <end position="187"/>
    </location>
</feature>
<feature type="chain" id="PRO_5045342957" evidence="1">
    <location>
        <begin position="22"/>
        <end position="189"/>
    </location>
</feature>
<evidence type="ECO:0000259" key="2">
    <source>
        <dbReference type="SMART" id="SM00867"/>
    </source>
</evidence>
<dbReference type="SUPFAM" id="SSF101874">
    <property type="entry name" value="YceI-like"/>
    <property type="match status" value="1"/>
</dbReference>
<dbReference type="InterPro" id="IPR036761">
    <property type="entry name" value="TTHA0802/YceI-like_sf"/>
</dbReference>
<proteinExistence type="predicted"/>
<protein>
    <submittedName>
        <fullName evidence="3">Polyisoprenoid-binding protein YceI</fullName>
    </submittedName>
</protein>
<evidence type="ECO:0000313" key="3">
    <source>
        <dbReference type="EMBL" id="NRT19988.1"/>
    </source>
</evidence>
<sequence length="189" mass="20207">MKTLFAALFVVLFAAVAQRPAAVTYVLNPATSRLTWTGYAEAGGYAPTGTLRLAPGGTLVAEGPGALRAARVLVDVRTLAHDNPTLQEHLRGADFFDVAHFPEATFELGRVAGGQAQGQLTLKGQTRPISVPVTVTALGADSLLLQGTARLDRTQFGINYNSSSFFQNLGSYAIRNEFQLAFRLKAGRR</sequence>
<dbReference type="Pfam" id="PF04264">
    <property type="entry name" value="YceI"/>
    <property type="match status" value="1"/>
</dbReference>
<dbReference type="RefSeq" id="WP_173810699.1">
    <property type="nucleotide sequence ID" value="NZ_JABSNP010000013.1"/>
</dbReference>
<dbReference type="InterPro" id="IPR007372">
    <property type="entry name" value="Lipid/polyisoprenoid-bd_YceI"/>
</dbReference>
<comment type="caution">
    <text evidence="3">The sequence shown here is derived from an EMBL/GenBank/DDBJ whole genome shotgun (WGS) entry which is preliminary data.</text>
</comment>
<evidence type="ECO:0000256" key="1">
    <source>
        <dbReference type="SAM" id="SignalP"/>
    </source>
</evidence>
<dbReference type="Proteomes" id="UP000779507">
    <property type="component" value="Unassembled WGS sequence"/>
</dbReference>